<name>A0A6A4TPX3_SCOMX</name>
<dbReference type="SUPFAM" id="SSF49899">
    <property type="entry name" value="Concanavalin A-like lectins/glucanases"/>
    <property type="match status" value="1"/>
</dbReference>
<dbReference type="Gene3D" id="2.60.120.920">
    <property type="match status" value="1"/>
</dbReference>
<dbReference type="InterPro" id="IPR003877">
    <property type="entry name" value="SPRY_dom"/>
</dbReference>
<dbReference type="PROSITE" id="PS50188">
    <property type="entry name" value="B302_SPRY"/>
    <property type="match status" value="1"/>
</dbReference>
<organism evidence="3 4">
    <name type="scientific">Scophthalmus maximus</name>
    <name type="common">Turbot</name>
    <name type="synonym">Psetta maxima</name>
    <dbReference type="NCBI Taxonomy" id="52904"/>
    <lineage>
        <taxon>Eukaryota</taxon>
        <taxon>Metazoa</taxon>
        <taxon>Chordata</taxon>
        <taxon>Craniata</taxon>
        <taxon>Vertebrata</taxon>
        <taxon>Euteleostomi</taxon>
        <taxon>Actinopterygii</taxon>
        <taxon>Neopterygii</taxon>
        <taxon>Teleostei</taxon>
        <taxon>Neoteleostei</taxon>
        <taxon>Acanthomorphata</taxon>
        <taxon>Carangaria</taxon>
        <taxon>Pleuronectiformes</taxon>
        <taxon>Pleuronectoidei</taxon>
        <taxon>Scophthalmidae</taxon>
        <taxon>Scophthalmus</taxon>
    </lineage>
</organism>
<dbReference type="PRINTS" id="PR01407">
    <property type="entry name" value="BUTYPHLNCDUF"/>
</dbReference>
<comment type="caution">
    <text evidence="3">The sequence shown here is derived from an EMBL/GenBank/DDBJ whole genome shotgun (WGS) entry which is preliminary data.</text>
</comment>
<evidence type="ECO:0000259" key="2">
    <source>
        <dbReference type="PROSITE" id="PS50188"/>
    </source>
</evidence>
<dbReference type="InterPro" id="IPR050143">
    <property type="entry name" value="TRIM/RBCC"/>
</dbReference>
<dbReference type="InterPro" id="IPR006574">
    <property type="entry name" value="PRY"/>
</dbReference>
<dbReference type="EMBL" id="VEVO01000001">
    <property type="protein sequence ID" value="KAF0047345.1"/>
    <property type="molecule type" value="Genomic_DNA"/>
</dbReference>
<dbReference type="AlphaFoldDB" id="A0A6A4TPX3"/>
<protein>
    <recommendedName>
        <fullName evidence="2">B30.2/SPRY domain-containing protein</fullName>
    </recommendedName>
</protein>
<dbReference type="Pfam" id="PF13765">
    <property type="entry name" value="PRY"/>
    <property type="match status" value="1"/>
</dbReference>
<proteinExistence type="predicted"/>
<sequence>MTRAGTRFIDANRDAILHHGVDTIISRTGNLEVDHILSKFPITLLEGIDPKNINVTSITLKTCTVYHTQLHIKMEQLLERFDNESFLMQQKRLQEKINNLNAMKQQIERSHSNSTLTKEILNLQIEVEDLRRLRINAKSQTDSQLKELRGFLEEERKRQGNLQKQLEETEFVQSQLVMRLIGMMKELRELPKDEQQQTTSTSQAAIPAIGESVDDLTSSFQMTELQRMLQLKSDKCSGPNDRHAYVNSEFEQKIGELNRTGDSKAALKLQRQLQEKGVELTSRTADIERQIVNPQIVLKIVTLQVEQLQEQMSDLQMVKTTRVTQLEEDLSTKNNELQKYVNELSEKNQANDKLILSIADLNTQLRQSQEEKQSKGQTASATIAALENKINQTEAQCSSFEQKLKDLQNELDEKMKKLQSESDSVTSLALQVSTLTLQQEELKTQLRNTESKGKIRELLKQIEEKNIELAKKTEDLKARSSQPERFLQIIAIQTEIETFVNTPANDTDYSKIKALQDRLNSQIERIQDENNENTKLDLENELEDVRNQIIEKTLHLDSSDMRIINQCTCCAAQIMELHQKIKPLESEISNLKETNARNLADLKQEVNELKTCCNNDNARCEDLQRQLRQNLEDAERLEQQLQEMGAELKQLQQDSEEQTRESDKLLYKYLKLQDEYQKRQPQQSQDVVQNLQQQLLEKDATLKQLQQELQEQAADIYRLQEINKGLLDKQKDVDDRTIHSWKVTLDPNTANPRIALSADKTEMSTGEEVQNLPDHPGRFNVVLAALGETGFSSGRNYWEVSVAGKLCYHLGMASESAPRKGTIMFSPSNGFWTIVRNKQGQVRAIDKLPVTIPVQTQPLKLGILLDYKMGQVSFYDAGVRSHIYTFQSQTFRDKMYPFINFCVEDAEGQTPIVLITPRSADWMK</sequence>
<dbReference type="CDD" id="cd13733">
    <property type="entry name" value="SPRY_PRY_C-I_1"/>
    <property type="match status" value="1"/>
</dbReference>
<dbReference type="Pfam" id="PF00622">
    <property type="entry name" value="SPRY"/>
    <property type="match status" value="1"/>
</dbReference>
<evidence type="ECO:0000313" key="3">
    <source>
        <dbReference type="EMBL" id="KAF0047345.1"/>
    </source>
</evidence>
<dbReference type="SMART" id="SM00589">
    <property type="entry name" value="PRY"/>
    <property type="match status" value="1"/>
</dbReference>
<dbReference type="InterPro" id="IPR001870">
    <property type="entry name" value="B30.2/SPRY"/>
</dbReference>
<keyword evidence="1" id="KW-0175">Coiled coil</keyword>
<feature type="coiled-coil region" evidence="1">
    <location>
        <begin position="83"/>
        <end position="140"/>
    </location>
</feature>
<dbReference type="InterPro" id="IPR013320">
    <property type="entry name" value="ConA-like_dom_sf"/>
</dbReference>
<dbReference type="SMART" id="SM00449">
    <property type="entry name" value="SPRY"/>
    <property type="match status" value="1"/>
</dbReference>
<evidence type="ECO:0000313" key="4">
    <source>
        <dbReference type="Proteomes" id="UP000438429"/>
    </source>
</evidence>
<reference evidence="3 4" key="1">
    <citation type="submission" date="2019-06" db="EMBL/GenBank/DDBJ databases">
        <title>Draft genomes of female and male turbot (Scophthalmus maximus).</title>
        <authorList>
            <person name="Xu H."/>
            <person name="Xu X.-W."/>
            <person name="Shao C."/>
            <person name="Chen S."/>
        </authorList>
    </citation>
    <scope>NUCLEOTIDE SEQUENCE [LARGE SCALE GENOMIC DNA]</scope>
    <source>
        <strain evidence="3">Ysfricsl-2016a</strain>
        <tissue evidence="3">Blood</tissue>
    </source>
</reference>
<dbReference type="Proteomes" id="UP000438429">
    <property type="component" value="Unassembled WGS sequence"/>
</dbReference>
<feature type="domain" description="B30.2/SPRY" evidence="2">
    <location>
        <begin position="723"/>
        <end position="919"/>
    </location>
</feature>
<dbReference type="InterPro" id="IPR043136">
    <property type="entry name" value="B30.2/SPRY_sf"/>
</dbReference>
<evidence type="ECO:0000256" key="1">
    <source>
        <dbReference type="SAM" id="Coils"/>
    </source>
</evidence>
<accession>A0A6A4TPX3</accession>
<feature type="coiled-coil region" evidence="1">
    <location>
        <begin position="298"/>
        <end position="479"/>
    </location>
</feature>
<feature type="coiled-coil region" evidence="1">
    <location>
        <begin position="509"/>
        <end position="722"/>
    </location>
</feature>
<dbReference type="InterPro" id="IPR003879">
    <property type="entry name" value="Butyrophylin_SPRY"/>
</dbReference>
<dbReference type="FunFam" id="2.60.120.920:FF:000004">
    <property type="entry name" value="Butyrophilin subfamily 1 member A1"/>
    <property type="match status" value="1"/>
</dbReference>
<dbReference type="PANTHER" id="PTHR24103">
    <property type="entry name" value="E3 UBIQUITIN-PROTEIN LIGASE TRIM"/>
    <property type="match status" value="1"/>
</dbReference>
<gene>
    <name evidence="3" type="ORF">F2P81_000978</name>
</gene>